<reference evidence="3" key="1">
    <citation type="submission" date="2017-05" db="EMBL/GenBank/DDBJ databases">
        <authorList>
            <person name="Rodrigo-Torres L."/>
            <person name="Arahal R. D."/>
            <person name="Lucena T."/>
        </authorList>
    </citation>
    <scope>NUCLEOTIDE SEQUENCE [LARGE SCALE GENOMIC DNA]</scope>
    <source>
        <strain evidence="3">CECT 8868</strain>
    </source>
</reference>
<evidence type="ECO:0000313" key="2">
    <source>
        <dbReference type="EMBL" id="SMX41417.1"/>
    </source>
</evidence>
<dbReference type="EMBL" id="FXYD01000004">
    <property type="protein sequence ID" value="SMX41417.1"/>
    <property type="molecule type" value="Genomic_DNA"/>
</dbReference>
<dbReference type="RefSeq" id="WP_093996897.1">
    <property type="nucleotide sequence ID" value="NZ_FXYD01000004.1"/>
</dbReference>
<dbReference type="Proteomes" id="UP000203464">
    <property type="component" value="Unassembled WGS sequence"/>
</dbReference>
<proteinExistence type="predicted"/>
<evidence type="ECO:0000256" key="1">
    <source>
        <dbReference type="SAM" id="Phobius"/>
    </source>
</evidence>
<name>A0A238KFL3_9RHOB</name>
<sequence length="196" mass="20807">MTGDDNLYSQFVGFLKITLPLAALALMSTVFLFARAPTKETTIPYAEIEEIAREPRVSGAQISGVADDGSVIGIDAGTTRPNGDLMIIENLTATVESVNGVHIDIRAGTGEVDITSRIARLSGLARIETSNGFEMETVGITANMTTGQIISDAEIEVQAPFGALTAGQMIIETPEGDDGQVMLFQNGVRLVYTPQQ</sequence>
<gene>
    <name evidence="2" type="ORF">OCA8868_02508</name>
</gene>
<evidence type="ECO:0000313" key="3">
    <source>
        <dbReference type="Proteomes" id="UP000203464"/>
    </source>
</evidence>
<keyword evidence="1" id="KW-0472">Membrane</keyword>
<organism evidence="2 3">
    <name type="scientific">Octadecabacter ascidiaceicola</name>
    <dbReference type="NCBI Taxonomy" id="1655543"/>
    <lineage>
        <taxon>Bacteria</taxon>
        <taxon>Pseudomonadati</taxon>
        <taxon>Pseudomonadota</taxon>
        <taxon>Alphaproteobacteria</taxon>
        <taxon>Rhodobacterales</taxon>
        <taxon>Roseobacteraceae</taxon>
        <taxon>Octadecabacter</taxon>
    </lineage>
</organism>
<feature type="transmembrane region" description="Helical" evidence="1">
    <location>
        <begin position="12"/>
        <end position="34"/>
    </location>
</feature>
<evidence type="ECO:0008006" key="4">
    <source>
        <dbReference type="Google" id="ProtNLM"/>
    </source>
</evidence>
<keyword evidence="3" id="KW-1185">Reference proteome</keyword>
<protein>
    <recommendedName>
        <fullName evidence="4">Lipopolysaccharide-assembly, LptC-related</fullName>
    </recommendedName>
</protein>
<keyword evidence="1" id="KW-1133">Transmembrane helix</keyword>
<keyword evidence="1" id="KW-0812">Transmembrane</keyword>
<dbReference type="OrthoDB" id="7871110at2"/>
<accession>A0A238KFL3</accession>
<dbReference type="AlphaFoldDB" id="A0A238KFL3"/>